<dbReference type="EMBL" id="RCZG01000012">
    <property type="protein sequence ID" value="TPG31506.1"/>
    <property type="molecule type" value="Genomic_DNA"/>
</dbReference>
<evidence type="ECO:0000259" key="1">
    <source>
        <dbReference type="Pfam" id="PF01370"/>
    </source>
</evidence>
<feature type="domain" description="NAD-dependent epimerase/dehydratase" evidence="1">
    <location>
        <begin position="3"/>
        <end position="235"/>
    </location>
</feature>
<organism evidence="2 3">
    <name type="scientific">Mycolicibacterium hodleri</name>
    <dbReference type="NCBI Taxonomy" id="49897"/>
    <lineage>
        <taxon>Bacteria</taxon>
        <taxon>Bacillati</taxon>
        <taxon>Actinomycetota</taxon>
        <taxon>Actinomycetes</taxon>
        <taxon>Mycobacteriales</taxon>
        <taxon>Mycobacteriaceae</taxon>
        <taxon>Mycolicibacterium</taxon>
    </lineage>
</organism>
<sequence length="354" mass="38464">MRILVTGHLGYIGVELTPLLVELGHDVVGLDTDYFAEGDFLAPPDPLPNLGIDLRDVTPLHLAGFDAVVHLAALSNDPLSDLDPNLTYDINHAASVRLAHAAKAAGVSRFVFSSSCSLYGKTADAELDERAAFNPLTPYGESKVRVEQALSQLADSSFSPVYLRNATAYGLSRRLRADVVVNNLVAHAVTTGKVMLQSDGTPWRPLVHVLDIAQAFVAALAAPRHAIHDQAFNVGRVGENYQVRDVAQLIAELAPGCVVTYAEGATADIRDYRVDFTKIERELPGYQPQWTVRDGIEQLLAAYSGGGMSPAGFAGPKFFRLRTITQLLDRGDLDTKLRWTHRHSHAPSPERQPA</sequence>
<proteinExistence type="predicted"/>
<dbReference type="Proteomes" id="UP000320095">
    <property type="component" value="Unassembled WGS sequence"/>
</dbReference>
<dbReference type="InterPro" id="IPR036291">
    <property type="entry name" value="NAD(P)-bd_dom_sf"/>
</dbReference>
<name>A0A502E4L8_9MYCO</name>
<dbReference type="InterPro" id="IPR050177">
    <property type="entry name" value="Lipid_A_modif_metabolic_enz"/>
</dbReference>
<dbReference type="PANTHER" id="PTHR43245">
    <property type="entry name" value="BIFUNCTIONAL POLYMYXIN RESISTANCE PROTEIN ARNA"/>
    <property type="match status" value="1"/>
</dbReference>
<comment type="caution">
    <text evidence="2">The sequence shown here is derived from an EMBL/GenBank/DDBJ whole genome shotgun (WGS) entry which is preliminary data.</text>
</comment>
<dbReference type="SUPFAM" id="SSF51735">
    <property type="entry name" value="NAD(P)-binding Rossmann-fold domains"/>
    <property type="match status" value="1"/>
</dbReference>
<dbReference type="Gene3D" id="3.40.50.720">
    <property type="entry name" value="NAD(P)-binding Rossmann-like Domain"/>
    <property type="match status" value="1"/>
</dbReference>
<dbReference type="Pfam" id="PF01370">
    <property type="entry name" value="Epimerase"/>
    <property type="match status" value="1"/>
</dbReference>
<evidence type="ECO:0000313" key="3">
    <source>
        <dbReference type="Proteomes" id="UP000320095"/>
    </source>
</evidence>
<dbReference type="AlphaFoldDB" id="A0A502E4L8"/>
<protein>
    <submittedName>
        <fullName evidence="2">SDR family oxidoreductase</fullName>
    </submittedName>
</protein>
<evidence type="ECO:0000313" key="2">
    <source>
        <dbReference type="EMBL" id="TPG31506.1"/>
    </source>
</evidence>
<accession>A0A502E4L8</accession>
<reference evidence="2 3" key="1">
    <citation type="journal article" date="2019" name="Environ. Microbiol.">
        <title>Species interactions and distinct microbial communities in high Arctic permafrost affected cryosols are associated with the CH4 and CO2 gas fluxes.</title>
        <authorList>
            <person name="Altshuler I."/>
            <person name="Hamel J."/>
            <person name="Turney S."/>
            <person name="Magnuson E."/>
            <person name="Levesque R."/>
            <person name="Greer C."/>
            <person name="Whyte L.G."/>
        </authorList>
    </citation>
    <scope>NUCLEOTIDE SEQUENCE [LARGE SCALE GENOMIC DNA]</scope>
    <source>
        <strain evidence="2 3">S5.20</strain>
    </source>
</reference>
<keyword evidence="3" id="KW-1185">Reference proteome</keyword>
<dbReference type="InterPro" id="IPR001509">
    <property type="entry name" value="Epimerase_deHydtase"/>
</dbReference>
<dbReference type="RefSeq" id="WP_140696566.1">
    <property type="nucleotide sequence ID" value="NZ_RCZG01000012.1"/>
</dbReference>
<dbReference type="PANTHER" id="PTHR43245:SF23">
    <property type="entry name" value="NAD(P)-BINDING DOMAIN-CONTAINING PROTEIN"/>
    <property type="match status" value="1"/>
</dbReference>
<dbReference type="OrthoDB" id="9795501at2"/>
<dbReference type="CDD" id="cd08946">
    <property type="entry name" value="SDR_e"/>
    <property type="match status" value="1"/>
</dbReference>
<gene>
    <name evidence="2" type="ORF">EAH80_23780</name>
</gene>